<name>A0A9D3WIB6_9ROSI</name>
<sequence>MMGELEQSNERQARYWSYVKDRDLALKRSPQKIFLRPMPEFPTFPVTLLSSNECREKPVPSIAKIDSMIERATTNKGKVVEEELKNSTSAKLEKHVVEGKEERNVPATTPATAPAIATKKGKTFVLTSSPTSMTAQDQAIDQLIDKLTKTDE</sequence>
<evidence type="ECO:0000313" key="3">
    <source>
        <dbReference type="Proteomes" id="UP000828251"/>
    </source>
</evidence>
<dbReference type="EMBL" id="JAIQCV010000001">
    <property type="protein sequence ID" value="KAH1129179.1"/>
    <property type="molecule type" value="Genomic_DNA"/>
</dbReference>
<organism evidence="2 3">
    <name type="scientific">Gossypium stocksii</name>
    <dbReference type="NCBI Taxonomy" id="47602"/>
    <lineage>
        <taxon>Eukaryota</taxon>
        <taxon>Viridiplantae</taxon>
        <taxon>Streptophyta</taxon>
        <taxon>Embryophyta</taxon>
        <taxon>Tracheophyta</taxon>
        <taxon>Spermatophyta</taxon>
        <taxon>Magnoliopsida</taxon>
        <taxon>eudicotyledons</taxon>
        <taxon>Gunneridae</taxon>
        <taxon>Pentapetalae</taxon>
        <taxon>rosids</taxon>
        <taxon>malvids</taxon>
        <taxon>Malvales</taxon>
        <taxon>Malvaceae</taxon>
        <taxon>Malvoideae</taxon>
        <taxon>Gossypium</taxon>
    </lineage>
</organism>
<gene>
    <name evidence="2" type="ORF">J1N35_000557</name>
</gene>
<protein>
    <submittedName>
        <fullName evidence="2">Uncharacterized protein</fullName>
    </submittedName>
</protein>
<comment type="caution">
    <text evidence="2">The sequence shown here is derived from an EMBL/GenBank/DDBJ whole genome shotgun (WGS) entry which is preliminary data.</text>
</comment>
<evidence type="ECO:0000256" key="1">
    <source>
        <dbReference type="SAM" id="MobiDB-lite"/>
    </source>
</evidence>
<evidence type="ECO:0000313" key="2">
    <source>
        <dbReference type="EMBL" id="KAH1129179.1"/>
    </source>
</evidence>
<accession>A0A9D3WIB6</accession>
<proteinExistence type="predicted"/>
<reference evidence="2 3" key="1">
    <citation type="journal article" date="2021" name="Plant Biotechnol. J.">
        <title>Multi-omics assisted identification of the key and species-specific regulatory components of drought-tolerant mechanisms in Gossypium stocksii.</title>
        <authorList>
            <person name="Yu D."/>
            <person name="Ke L."/>
            <person name="Zhang D."/>
            <person name="Wu Y."/>
            <person name="Sun Y."/>
            <person name="Mei J."/>
            <person name="Sun J."/>
            <person name="Sun Y."/>
        </authorList>
    </citation>
    <scope>NUCLEOTIDE SEQUENCE [LARGE SCALE GENOMIC DNA]</scope>
    <source>
        <strain evidence="3">cv. E1</strain>
        <tissue evidence="2">Leaf</tissue>
    </source>
</reference>
<keyword evidence="3" id="KW-1185">Reference proteome</keyword>
<feature type="region of interest" description="Disordered" evidence="1">
    <location>
        <begin position="91"/>
        <end position="112"/>
    </location>
</feature>
<dbReference type="AlphaFoldDB" id="A0A9D3WIB6"/>
<dbReference type="Proteomes" id="UP000828251">
    <property type="component" value="Unassembled WGS sequence"/>
</dbReference>
<feature type="compositionally biased region" description="Basic and acidic residues" evidence="1">
    <location>
        <begin position="91"/>
        <end position="104"/>
    </location>
</feature>